<organism evidence="1">
    <name type="scientific">freshwater metagenome</name>
    <dbReference type="NCBI Taxonomy" id="449393"/>
    <lineage>
        <taxon>unclassified sequences</taxon>
        <taxon>metagenomes</taxon>
        <taxon>ecological metagenomes</taxon>
    </lineage>
</organism>
<sequence>MITCDHDRANTCGDTFADRCRYTFSNGILEEGKAQETKLEPFDTFCPANFSHRRRNGDHTKPLLTRGRYSLIDFLDIHSLNATELCDVFRCALCGDKE</sequence>
<dbReference type="AlphaFoldDB" id="A0A6J6DVR5"/>
<proteinExistence type="predicted"/>
<reference evidence="1" key="1">
    <citation type="submission" date="2020-05" db="EMBL/GenBank/DDBJ databases">
        <authorList>
            <person name="Chiriac C."/>
            <person name="Salcher M."/>
            <person name="Ghai R."/>
            <person name="Kavagutti S V."/>
        </authorList>
    </citation>
    <scope>NUCLEOTIDE SEQUENCE</scope>
</reference>
<name>A0A6J6DVR5_9ZZZZ</name>
<evidence type="ECO:0000313" key="1">
    <source>
        <dbReference type="EMBL" id="CAB4567294.1"/>
    </source>
</evidence>
<protein>
    <submittedName>
        <fullName evidence="1">Unannotated protein</fullName>
    </submittedName>
</protein>
<gene>
    <name evidence="1" type="ORF">UFOPK1650_00522</name>
</gene>
<dbReference type="EMBL" id="CAEZTJ010000058">
    <property type="protein sequence ID" value="CAB4567294.1"/>
    <property type="molecule type" value="Genomic_DNA"/>
</dbReference>
<accession>A0A6J6DVR5</accession>